<evidence type="ECO:0000256" key="7">
    <source>
        <dbReference type="ARBA" id="ARBA00022801"/>
    </source>
</evidence>
<evidence type="ECO:0000256" key="8">
    <source>
        <dbReference type="ARBA" id="ARBA00023102"/>
    </source>
</evidence>
<evidence type="ECO:0000256" key="2">
    <source>
        <dbReference type="ARBA" id="ARBA00005169"/>
    </source>
</evidence>
<keyword evidence="7" id="KW-0378">Hydrolase</keyword>
<evidence type="ECO:0000256" key="1">
    <source>
        <dbReference type="ARBA" id="ARBA00000024"/>
    </source>
</evidence>
<evidence type="ECO:0000256" key="5">
    <source>
        <dbReference type="ARBA" id="ARBA00022490"/>
    </source>
</evidence>
<dbReference type="Gene3D" id="3.10.20.810">
    <property type="entry name" value="Phosphoribosyl-AMP cyclohydrolase"/>
    <property type="match status" value="1"/>
</dbReference>
<dbReference type="Pfam" id="PF01502">
    <property type="entry name" value="PRA-CH"/>
    <property type="match status" value="1"/>
</dbReference>
<dbReference type="SUPFAM" id="SSF141734">
    <property type="entry name" value="HisI-like"/>
    <property type="match status" value="1"/>
</dbReference>
<dbReference type="PANTHER" id="PTHR42945">
    <property type="entry name" value="HISTIDINE BIOSYNTHESIS BIFUNCTIONAL PROTEIN"/>
    <property type="match status" value="1"/>
</dbReference>
<keyword evidence="5" id="KW-0963">Cytoplasm</keyword>
<dbReference type="EC" id="3.5.4.19" evidence="3"/>
<accession>A0A6J7AKS9</accession>
<comment type="catalytic activity">
    <reaction evidence="1">
        <text>1-(5-phospho-beta-D-ribosyl)-5'-AMP + H2O = 1-(5-phospho-beta-D-ribosyl)-5-[(5-phospho-beta-D-ribosylamino)methylideneamino]imidazole-4-carboxamide</text>
        <dbReference type="Rhea" id="RHEA:20049"/>
        <dbReference type="ChEBI" id="CHEBI:15377"/>
        <dbReference type="ChEBI" id="CHEBI:58435"/>
        <dbReference type="ChEBI" id="CHEBI:59457"/>
        <dbReference type="EC" id="3.5.4.19"/>
    </reaction>
</comment>
<protein>
    <recommendedName>
        <fullName evidence="4">Histidine biosynthesis bifunctional protein HisIE</fullName>
        <ecNumber evidence="3">3.5.4.19</ecNumber>
    </recommendedName>
</protein>
<gene>
    <name evidence="10" type="ORF">UFOPK3204_01143</name>
</gene>
<feature type="domain" description="Phosphoribosyl-AMP cyclohydrolase" evidence="9">
    <location>
        <begin position="33"/>
        <end position="105"/>
    </location>
</feature>
<dbReference type="InterPro" id="IPR002496">
    <property type="entry name" value="PRib_AMP_CycHydrolase_dom"/>
</dbReference>
<evidence type="ECO:0000259" key="9">
    <source>
        <dbReference type="Pfam" id="PF01502"/>
    </source>
</evidence>
<evidence type="ECO:0000256" key="6">
    <source>
        <dbReference type="ARBA" id="ARBA00022605"/>
    </source>
</evidence>
<keyword evidence="6" id="KW-0028">Amino-acid biosynthesis</keyword>
<evidence type="ECO:0000256" key="3">
    <source>
        <dbReference type="ARBA" id="ARBA00012721"/>
    </source>
</evidence>
<dbReference type="InterPro" id="IPR026660">
    <property type="entry name" value="PRA-CH"/>
</dbReference>
<dbReference type="FunFam" id="3.10.20.810:FF:000001">
    <property type="entry name" value="Histidine biosynthesis bifunctional protein HisIE"/>
    <property type="match status" value="1"/>
</dbReference>
<dbReference type="GO" id="GO:0000105">
    <property type="term" value="P:L-histidine biosynthetic process"/>
    <property type="evidence" value="ECO:0007669"/>
    <property type="project" value="UniProtKB-UniPathway"/>
</dbReference>
<evidence type="ECO:0000256" key="4">
    <source>
        <dbReference type="ARBA" id="ARBA00017720"/>
    </source>
</evidence>
<dbReference type="NCBIfam" id="NF000768">
    <property type="entry name" value="PRK00051.1"/>
    <property type="match status" value="1"/>
</dbReference>
<reference evidence="10" key="1">
    <citation type="submission" date="2020-05" db="EMBL/GenBank/DDBJ databases">
        <authorList>
            <person name="Chiriac C."/>
            <person name="Salcher M."/>
            <person name="Ghai R."/>
            <person name="Kavagutti S V."/>
        </authorList>
    </citation>
    <scope>NUCLEOTIDE SEQUENCE</scope>
</reference>
<dbReference type="GO" id="GO:0004635">
    <property type="term" value="F:phosphoribosyl-AMP cyclohydrolase activity"/>
    <property type="evidence" value="ECO:0007669"/>
    <property type="project" value="UniProtKB-EC"/>
</dbReference>
<dbReference type="EMBL" id="CAFABK010000052">
    <property type="protein sequence ID" value="CAB4832769.1"/>
    <property type="molecule type" value="Genomic_DNA"/>
</dbReference>
<dbReference type="AlphaFoldDB" id="A0A6J7AKS9"/>
<evidence type="ECO:0000313" key="10">
    <source>
        <dbReference type="EMBL" id="CAB4832769.1"/>
    </source>
</evidence>
<organism evidence="10">
    <name type="scientific">freshwater metagenome</name>
    <dbReference type="NCBI Taxonomy" id="449393"/>
    <lineage>
        <taxon>unclassified sequences</taxon>
        <taxon>metagenomes</taxon>
        <taxon>ecological metagenomes</taxon>
    </lineage>
</organism>
<dbReference type="HAMAP" id="MF_01021">
    <property type="entry name" value="HisI"/>
    <property type="match status" value="1"/>
</dbReference>
<dbReference type="UniPathway" id="UPA00031">
    <property type="reaction ID" value="UER00008"/>
</dbReference>
<dbReference type="GO" id="GO:0004636">
    <property type="term" value="F:phosphoribosyl-ATP diphosphatase activity"/>
    <property type="evidence" value="ECO:0007669"/>
    <property type="project" value="UniProtKB-ARBA"/>
</dbReference>
<name>A0A6J7AKS9_9ZZZZ</name>
<sequence>MSDQTDLISRVRFNDQGLVPVIAQQWDSGEVLMMAWMNQEALQITLESGQATYFSRSRSRLWIKGETSGNFQQVRSLRLDCDGDTILLEVDQHGVACHTGARSCFDTELSAQPTVLVTP</sequence>
<dbReference type="PANTHER" id="PTHR42945:SF1">
    <property type="entry name" value="HISTIDINE BIOSYNTHESIS BIFUNCTIONAL PROTEIN HIS7"/>
    <property type="match status" value="1"/>
</dbReference>
<proteinExistence type="inferred from homology"/>
<comment type="pathway">
    <text evidence="2">Amino-acid biosynthesis; L-histidine biosynthesis; L-histidine from 5-phospho-alpha-D-ribose 1-diphosphate: step 3/9.</text>
</comment>
<dbReference type="InterPro" id="IPR038019">
    <property type="entry name" value="PRib_AMP_CycHydrolase_sf"/>
</dbReference>
<keyword evidence="8" id="KW-0368">Histidine biosynthesis</keyword>